<dbReference type="InterPro" id="IPR046431">
    <property type="entry name" value="FAF_dom"/>
</dbReference>
<keyword evidence="5" id="KW-1185">Reference proteome</keyword>
<accession>A0AA42AWK9</accession>
<dbReference type="AlphaFoldDB" id="A0AA42AWK9"/>
<dbReference type="PANTHER" id="PTHR33155:SF3">
    <property type="entry name" value="PROTEIN FAF-LIKE, CHLOROPLASTIC"/>
    <property type="match status" value="1"/>
</dbReference>
<feature type="region of interest" description="Disordered" evidence="2">
    <location>
        <begin position="143"/>
        <end position="166"/>
    </location>
</feature>
<feature type="domain" description="FAF" evidence="3">
    <location>
        <begin position="153"/>
        <end position="207"/>
    </location>
</feature>
<proteinExistence type="inferred from homology"/>
<organism evidence="4 5">
    <name type="scientific">Papaver nudicaule</name>
    <name type="common">Iceland poppy</name>
    <dbReference type="NCBI Taxonomy" id="74823"/>
    <lineage>
        <taxon>Eukaryota</taxon>
        <taxon>Viridiplantae</taxon>
        <taxon>Streptophyta</taxon>
        <taxon>Embryophyta</taxon>
        <taxon>Tracheophyta</taxon>
        <taxon>Spermatophyta</taxon>
        <taxon>Magnoliopsida</taxon>
        <taxon>Ranunculales</taxon>
        <taxon>Papaveraceae</taxon>
        <taxon>Papaveroideae</taxon>
        <taxon>Papaver</taxon>
    </lineage>
</organism>
<dbReference type="InterPro" id="IPR021410">
    <property type="entry name" value="FAF"/>
</dbReference>
<name>A0AA42AWK9_PAPNU</name>
<comment type="similarity">
    <text evidence="1">Belongs to the fantastic four family.</text>
</comment>
<evidence type="ECO:0000256" key="1">
    <source>
        <dbReference type="ARBA" id="ARBA00008690"/>
    </source>
</evidence>
<reference evidence="4" key="1">
    <citation type="submission" date="2022-03" db="EMBL/GenBank/DDBJ databases">
        <title>A functionally conserved STORR gene fusion in Papaver species that diverged 16.8 million years ago.</title>
        <authorList>
            <person name="Catania T."/>
        </authorList>
    </citation>
    <scope>NUCLEOTIDE SEQUENCE</scope>
    <source>
        <strain evidence="4">S-191538</strain>
    </source>
</reference>
<sequence length="466" mass="51835">MSSKNWSSNQSVFSPLEKIASTDDELQIAAEQKNDSAQQQQQQPGQFDVWCSILDQKPSSLPPPYVHPLVKKSKSCLTLKSLEICTENLGSESGSDSYPPSDISLSDIEEQQEEIQAEEATEQQVVVVQEKKELVVMNYSKKSSRPPLAAPRSFPPPLNSLSRPGGGGIQMKTHRKEGRLVLEAVPVATSQNCFSAQRQHGRLVLTFTSPIPESKSFENEDVFETDEEVKFEGGRDGEIVKDQDEEPILEEEEEEEDKGVVLEMTSTRVPKLQPTGVINVHRSASMVNKFTGLTNNMNDTTWSLSSKYNKLDRMINLGEVLPQSLPIISPPTLLAAGKAPPTKLSQQTVAAAAAVEANRYEYCWRKETSPKVSSVGGIYHSLNQQSLPNTKITYRNNNNNNYYSNSNSNNLFVKDSITTTTKGGKDYKEEKQNGEKVVEHLIVPAYCKPEPRRSLVFWEPHCIATS</sequence>
<dbReference type="Pfam" id="PF11250">
    <property type="entry name" value="FAF"/>
    <property type="match status" value="1"/>
</dbReference>
<evidence type="ECO:0000313" key="4">
    <source>
        <dbReference type="EMBL" id="MCL7043168.1"/>
    </source>
</evidence>
<dbReference type="Proteomes" id="UP001177140">
    <property type="component" value="Unassembled WGS sequence"/>
</dbReference>
<dbReference type="EMBL" id="JAJJMA010243653">
    <property type="protein sequence ID" value="MCL7043168.1"/>
    <property type="molecule type" value="Genomic_DNA"/>
</dbReference>
<evidence type="ECO:0000259" key="3">
    <source>
        <dbReference type="Pfam" id="PF11250"/>
    </source>
</evidence>
<gene>
    <name evidence="4" type="ORF">MKW94_003551</name>
</gene>
<evidence type="ECO:0000313" key="5">
    <source>
        <dbReference type="Proteomes" id="UP001177140"/>
    </source>
</evidence>
<evidence type="ECO:0000256" key="2">
    <source>
        <dbReference type="SAM" id="MobiDB-lite"/>
    </source>
</evidence>
<comment type="caution">
    <text evidence="4">The sequence shown here is derived from an EMBL/GenBank/DDBJ whole genome shotgun (WGS) entry which is preliminary data.</text>
</comment>
<dbReference type="PANTHER" id="PTHR33155">
    <property type="entry name" value="FANTASTIC FOUR-LIKE PROTEIN (DUF3049)"/>
    <property type="match status" value="1"/>
</dbReference>
<protein>
    <recommendedName>
        <fullName evidence="3">FAF domain-containing protein</fullName>
    </recommendedName>
</protein>